<reference evidence="1 2" key="1">
    <citation type="submission" date="2017-08" db="EMBL/GenBank/DDBJ databases">
        <title>The genome of a new adenovirus from tree shrew.</title>
        <authorList>
            <person name="Song Q."/>
            <person name="Sun X."/>
            <person name="Dai J."/>
        </authorList>
    </citation>
    <scope>NUCLEOTIDE SEQUENCE [LARGE SCALE GENOMIC DNA]</scope>
    <source>
        <strain evidence="1">KM</strain>
    </source>
</reference>
<dbReference type="Proteomes" id="UP000319740">
    <property type="component" value="Segment"/>
</dbReference>
<evidence type="ECO:0000313" key="2">
    <source>
        <dbReference type="Proteomes" id="UP000319740"/>
    </source>
</evidence>
<protein>
    <submittedName>
        <fullName evidence="1">E4 ORF6/7</fullName>
    </submittedName>
</protein>
<dbReference type="EMBL" id="MF780605">
    <property type="protein sequence ID" value="AWO77120.1"/>
    <property type="molecule type" value="Genomic_DNA"/>
</dbReference>
<name>A0A2U9AG96_ADET1</name>
<organism evidence="1 2">
    <name type="scientific">Tree shrew adenovirus serotype 1</name>
    <name type="common">TSAdV-1</name>
    <name type="synonym">Tupaia adenovirus 1</name>
    <dbReference type="NCBI Taxonomy" id="47680"/>
    <lineage>
        <taxon>Viruses</taxon>
        <taxon>Varidnaviria</taxon>
        <taxon>Bamfordvirae</taxon>
        <taxon>Preplasmiviricota</taxon>
        <taxon>Polisuviricotina</taxon>
        <taxon>Pharingeaviricetes</taxon>
        <taxon>Rowavirales</taxon>
        <taxon>Adenoviridae</taxon>
        <taxon>Mastadenovirus</taxon>
        <taxon>Mastadenovirus tupaiae</taxon>
        <taxon>Tree shrew mastadenovirus A</taxon>
    </lineage>
</organism>
<evidence type="ECO:0000313" key="1">
    <source>
        <dbReference type="EMBL" id="AWO77120.1"/>
    </source>
</evidence>
<accession>A0A2U9AG96</accession>
<organismHost>
    <name type="scientific">Tupaiidae</name>
    <name type="common">tree shrews</name>
    <dbReference type="NCBI Taxonomy" id="9393"/>
</organismHost>
<proteinExistence type="predicted"/>
<sequence length="83" mass="9300">MSRTPTNSGHVLDCTETLEDFADGFISITDPRLAHKETAIAIFPEQRTETLDYRTVNTALFFERTVYKVKFSGGGSLTARIKD</sequence>